<dbReference type="PANTHER" id="PTHR31851">
    <property type="entry name" value="FE(2+)/MN(2+) TRANSPORTER PCL1"/>
    <property type="match status" value="1"/>
</dbReference>
<dbReference type="STRING" id="1560345.AWL63_03415"/>
<evidence type="ECO:0008006" key="8">
    <source>
        <dbReference type="Google" id="ProtNLM"/>
    </source>
</evidence>
<evidence type="ECO:0000256" key="3">
    <source>
        <dbReference type="ARBA" id="ARBA00022989"/>
    </source>
</evidence>
<name>A0A1B3Z6W0_9SPHN</name>
<evidence type="ECO:0000313" key="6">
    <source>
        <dbReference type="EMBL" id="AOH83164.1"/>
    </source>
</evidence>
<evidence type="ECO:0000256" key="5">
    <source>
        <dbReference type="SAM" id="Phobius"/>
    </source>
</evidence>
<gene>
    <name evidence="6" type="ORF">AWL63_03415</name>
</gene>
<dbReference type="RefSeq" id="WP_069203746.1">
    <property type="nucleotide sequence ID" value="NZ_CP014168.1"/>
</dbReference>
<dbReference type="InterPro" id="IPR008217">
    <property type="entry name" value="Ccc1_fam"/>
</dbReference>
<proteinExistence type="predicted"/>
<dbReference type="Proteomes" id="UP000094256">
    <property type="component" value="Chromosome"/>
</dbReference>
<evidence type="ECO:0000256" key="1">
    <source>
        <dbReference type="ARBA" id="ARBA00004127"/>
    </source>
</evidence>
<dbReference type="GO" id="GO:0012505">
    <property type="term" value="C:endomembrane system"/>
    <property type="evidence" value="ECO:0007669"/>
    <property type="project" value="UniProtKB-SubCell"/>
</dbReference>
<dbReference type="KEGG" id="span:AWL63_03415"/>
<keyword evidence="7" id="KW-1185">Reference proteome</keyword>
<evidence type="ECO:0000256" key="2">
    <source>
        <dbReference type="ARBA" id="ARBA00022692"/>
    </source>
</evidence>
<organism evidence="6 7">
    <name type="scientific">Sphingomonas panacis</name>
    <dbReference type="NCBI Taxonomy" id="1560345"/>
    <lineage>
        <taxon>Bacteria</taxon>
        <taxon>Pseudomonadati</taxon>
        <taxon>Pseudomonadota</taxon>
        <taxon>Alphaproteobacteria</taxon>
        <taxon>Sphingomonadales</taxon>
        <taxon>Sphingomonadaceae</taxon>
        <taxon>Sphingomonas</taxon>
    </lineage>
</organism>
<dbReference type="OrthoDB" id="9789677at2"/>
<feature type="transmembrane region" description="Helical" evidence="5">
    <location>
        <begin position="50"/>
        <end position="71"/>
    </location>
</feature>
<dbReference type="GO" id="GO:0030026">
    <property type="term" value="P:intracellular manganese ion homeostasis"/>
    <property type="evidence" value="ECO:0007669"/>
    <property type="project" value="InterPro"/>
</dbReference>
<comment type="subcellular location">
    <subcellularLocation>
        <location evidence="1">Endomembrane system</location>
        <topology evidence="1">Multi-pass membrane protein</topology>
    </subcellularLocation>
</comment>
<keyword evidence="3 5" id="KW-1133">Transmembrane helix</keyword>
<dbReference type="AlphaFoldDB" id="A0A1B3Z6W0"/>
<feature type="transmembrane region" description="Helical" evidence="5">
    <location>
        <begin position="150"/>
        <end position="172"/>
    </location>
</feature>
<feature type="transmembrane region" description="Helical" evidence="5">
    <location>
        <begin position="178"/>
        <end position="199"/>
    </location>
</feature>
<keyword evidence="4 5" id="KW-0472">Membrane</keyword>
<sequence length="233" mass="23546">MTRLPVHRERHLVSRIGWLRAAVLGANDGIVSTASLIIGVAAAAAKPGDILVAGAAGLVAGAMSMAAGEYVSVSSQSDTEQADLARERGELAGDIAAEVNELAGIYVERGVDPATAQVVARQLMAKDALAAHARDELGISRITAARPIQAAFTSAATFTTGAALPLAIIFIVPGRWLALGEATGSLLFLALLGGIGARAGGAPIWTATLRVTFWGALAMALTAGIGMVVGTAV</sequence>
<accession>A0A1B3Z6W0</accession>
<feature type="transmembrane region" description="Helical" evidence="5">
    <location>
        <begin position="211"/>
        <end position="232"/>
    </location>
</feature>
<feature type="transmembrane region" description="Helical" evidence="5">
    <location>
        <begin position="21"/>
        <end position="44"/>
    </location>
</feature>
<keyword evidence="2 5" id="KW-0812">Transmembrane</keyword>
<dbReference type="Pfam" id="PF01988">
    <property type="entry name" value="VIT1"/>
    <property type="match status" value="1"/>
</dbReference>
<protein>
    <recommendedName>
        <fullName evidence="8">VIT family protein</fullName>
    </recommendedName>
</protein>
<evidence type="ECO:0000313" key="7">
    <source>
        <dbReference type="Proteomes" id="UP000094256"/>
    </source>
</evidence>
<evidence type="ECO:0000256" key="4">
    <source>
        <dbReference type="ARBA" id="ARBA00023136"/>
    </source>
</evidence>
<reference evidence="6 7" key="1">
    <citation type="submission" date="2016-01" db="EMBL/GenBank/DDBJ databases">
        <title>Complete genome and mega plasmid sequence of Sphingomonas panacis DCY99 elicits systemic resistance in rice to Xanthomonas oryzae.</title>
        <authorList>
            <person name="Kim Y.J."/>
            <person name="Yang D.C."/>
            <person name="Sing P."/>
        </authorList>
    </citation>
    <scope>NUCLEOTIDE SEQUENCE [LARGE SCALE GENOMIC DNA]</scope>
    <source>
        <strain evidence="6 7">DCY99</strain>
    </source>
</reference>
<dbReference type="CDD" id="cd02432">
    <property type="entry name" value="Nodulin-21_like_1"/>
    <property type="match status" value="1"/>
</dbReference>
<dbReference type="GO" id="GO:0005384">
    <property type="term" value="F:manganese ion transmembrane transporter activity"/>
    <property type="evidence" value="ECO:0007669"/>
    <property type="project" value="InterPro"/>
</dbReference>
<dbReference type="EMBL" id="CP014168">
    <property type="protein sequence ID" value="AOH83164.1"/>
    <property type="molecule type" value="Genomic_DNA"/>
</dbReference>